<dbReference type="EMBL" id="LT960611">
    <property type="protein sequence ID" value="SON51319.1"/>
    <property type="molecule type" value="Genomic_DNA"/>
</dbReference>
<dbReference type="InterPro" id="IPR019734">
    <property type="entry name" value="TPR_rpt"/>
</dbReference>
<keyword evidence="8 11" id="KW-0472">Membrane</keyword>
<dbReference type="InterPro" id="IPR010817">
    <property type="entry name" value="HemY_N"/>
</dbReference>
<keyword evidence="5" id="KW-0997">Cell inner membrane</keyword>
<dbReference type="NCBIfam" id="TIGR00540">
    <property type="entry name" value="TPR_hemY_coli"/>
    <property type="match status" value="1"/>
</dbReference>
<evidence type="ECO:0000313" key="14">
    <source>
        <dbReference type="Proteomes" id="UP000235828"/>
    </source>
</evidence>
<comment type="subcellular location">
    <subcellularLocation>
        <location evidence="2">Cell inner membrane</location>
        <topology evidence="2">Multi-pass membrane protein</topology>
    </subcellularLocation>
</comment>
<organism evidence="13 14">
    <name type="scientific">Vibrio tapetis subsp. tapetis</name>
    <dbReference type="NCBI Taxonomy" id="1671868"/>
    <lineage>
        <taxon>Bacteria</taxon>
        <taxon>Pseudomonadati</taxon>
        <taxon>Pseudomonadota</taxon>
        <taxon>Gammaproteobacteria</taxon>
        <taxon>Vibrionales</taxon>
        <taxon>Vibrionaceae</taxon>
        <taxon>Vibrio</taxon>
    </lineage>
</organism>
<keyword evidence="6 11" id="KW-0812">Transmembrane</keyword>
<keyword evidence="9" id="KW-0627">Porphyrin biosynthesis</keyword>
<feature type="repeat" description="TPR" evidence="10">
    <location>
        <begin position="327"/>
        <end position="360"/>
    </location>
</feature>
<evidence type="ECO:0000256" key="10">
    <source>
        <dbReference type="PROSITE-ProRule" id="PRU00339"/>
    </source>
</evidence>
<comment type="pathway">
    <text evidence="3">Porphyrin-containing compound metabolism; protoheme biosynthesis.</text>
</comment>
<proteinExistence type="predicted"/>
<feature type="transmembrane region" description="Helical" evidence="11">
    <location>
        <begin position="41"/>
        <end position="62"/>
    </location>
</feature>
<evidence type="ECO:0000256" key="7">
    <source>
        <dbReference type="ARBA" id="ARBA00022989"/>
    </source>
</evidence>
<dbReference type="GO" id="GO:0042168">
    <property type="term" value="P:heme metabolic process"/>
    <property type="evidence" value="ECO:0007669"/>
    <property type="project" value="InterPro"/>
</dbReference>
<evidence type="ECO:0000256" key="2">
    <source>
        <dbReference type="ARBA" id="ARBA00004429"/>
    </source>
</evidence>
<dbReference type="SUPFAM" id="SSF48452">
    <property type="entry name" value="TPR-like"/>
    <property type="match status" value="2"/>
</dbReference>
<dbReference type="AlphaFoldDB" id="A0A2N8ZHE3"/>
<protein>
    <submittedName>
        <fullName evidence="13">Putative HemY porphyrin biosynthesis protein</fullName>
    </submittedName>
</protein>
<evidence type="ECO:0000256" key="11">
    <source>
        <dbReference type="SAM" id="Phobius"/>
    </source>
</evidence>
<evidence type="ECO:0000256" key="1">
    <source>
        <dbReference type="ARBA" id="ARBA00002962"/>
    </source>
</evidence>
<evidence type="ECO:0000259" key="12">
    <source>
        <dbReference type="Pfam" id="PF07219"/>
    </source>
</evidence>
<dbReference type="Gene3D" id="1.25.40.10">
    <property type="entry name" value="Tetratricopeptide repeat domain"/>
    <property type="match status" value="1"/>
</dbReference>
<evidence type="ECO:0000256" key="8">
    <source>
        <dbReference type="ARBA" id="ARBA00023136"/>
    </source>
</evidence>
<evidence type="ECO:0000313" key="13">
    <source>
        <dbReference type="EMBL" id="SON51319.1"/>
    </source>
</evidence>
<keyword evidence="10" id="KW-0802">TPR repeat</keyword>
<evidence type="ECO:0000256" key="6">
    <source>
        <dbReference type="ARBA" id="ARBA00022692"/>
    </source>
</evidence>
<feature type="domain" description="HemY N-terminal" evidence="12">
    <location>
        <begin position="26"/>
        <end position="132"/>
    </location>
</feature>
<dbReference type="KEGG" id="vta:A3372"/>
<keyword evidence="14" id="KW-1185">Reference proteome</keyword>
<evidence type="ECO:0000256" key="5">
    <source>
        <dbReference type="ARBA" id="ARBA00022519"/>
    </source>
</evidence>
<dbReference type="InterPro" id="IPR005254">
    <property type="entry name" value="Heme_biosyn_assoc_TPR_pro"/>
</dbReference>
<keyword evidence="4" id="KW-1003">Cell membrane</keyword>
<dbReference type="Pfam" id="PF14559">
    <property type="entry name" value="TPR_19"/>
    <property type="match status" value="1"/>
</dbReference>
<keyword evidence="7 11" id="KW-1133">Transmembrane helix</keyword>
<evidence type="ECO:0000256" key="4">
    <source>
        <dbReference type="ARBA" id="ARBA00022475"/>
    </source>
</evidence>
<comment type="function">
    <text evidence="1">Involved in a late step of protoheme IX synthesis.</text>
</comment>
<gene>
    <name evidence="13" type="ORF">VTAP4600_A3372</name>
</gene>
<evidence type="ECO:0000256" key="9">
    <source>
        <dbReference type="ARBA" id="ARBA00023244"/>
    </source>
</evidence>
<dbReference type="OrthoDB" id="7067577at2"/>
<reference evidence="13 14" key="1">
    <citation type="submission" date="2017-10" db="EMBL/GenBank/DDBJ databases">
        <authorList>
            <person name="Banno H."/>
            <person name="Chua N.-H."/>
        </authorList>
    </citation>
    <scope>NUCLEOTIDE SEQUENCE [LARGE SCALE GENOMIC DNA]</scope>
    <source>
        <strain evidence="13">Vibrio tapetis CECT4600</strain>
    </source>
</reference>
<accession>A0A2N8ZHE3</accession>
<dbReference type="UniPathway" id="UPA00252"/>
<dbReference type="GO" id="GO:0006779">
    <property type="term" value="P:porphyrin-containing compound biosynthetic process"/>
    <property type="evidence" value="ECO:0007669"/>
    <property type="project" value="UniProtKB-KW"/>
</dbReference>
<dbReference type="GO" id="GO:0005886">
    <property type="term" value="C:plasma membrane"/>
    <property type="evidence" value="ECO:0007669"/>
    <property type="project" value="UniProtKB-SubCell"/>
</dbReference>
<name>A0A2N8ZHE3_9VIBR</name>
<sequence length="393" mass="43921">MIRLIILFILIGAGLYAGTQFSGQQGYVLISIANKTIEMSVTTLVLIIVALLAALFGLEYLIKKVLRASSATWNWFGVRKLKRARKDTNDGMVLLLEGDWLGAEKKVLRSAKHHDMPLLCYLIASEAAQGSGNRAKRDQYLELAAEQQDSKLAVALTRAKLLVADSQYDLALVTLDELQSDTPDNPITLELLKVTYQNLGKWQLLTQLLPKLKKSKLIAQQEFDQLNLAAQGGAMKEISEQQGSEGLLAHWNRLPRKTKQEPELILCLVKQLIARKADSQAYIVVRDSLKKYQSDELYHVIAEMNLPDIHPAIVLLQAALQKDGNNAAAHSTLAQLLMRQEKWPEAQQHLENALKQRPHVSDYAYLADVLEKQKLTQAANDVSRKALALMETT</sequence>
<dbReference type="InterPro" id="IPR011990">
    <property type="entry name" value="TPR-like_helical_dom_sf"/>
</dbReference>
<dbReference type="RefSeq" id="WP_102523664.1">
    <property type="nucleotide sequence ID" value="NZ_LT960611.1"/>
</dbReference>
<dbReference type="PROSITE" id="PS50005">
    <property type="entry name" value="TPR"/>
    <property type="match status" value="1"/>
</dbReference>
<evidence type="ECO:0000256" key="3">
    <source>
        <dbReference type="ARBA" id="ARBA00004744"/>
    </source>
</evidence>
<dbReference type="Proteomes" id="UP000235828">
    <property type="component" value="Chromosome A"/>
</dbReference>
<dbReference type="Pfam" id="PF07219">
    <property type="entry name" value="HemY_N"/>
    <property type="match status" value="1"/>
</dbReference>